<dbReference type="Pfam" id="PF02145">
    <property type="entry name" value="Rap_GAP"/>
    <property type="match status" value="1"/>
</dbReference>
<dbReference type="Pfam" id="PF00780">
    <property type="entry name" value="CNH"/>
    <property type="match status" value="1"/>
</dbReference>
<dbReference type="RefSeq" id="XP_013417805.1">
    <property type="nucleotide sequence ID" value="XM_013562351.1"/>
</dbReference>
<dbReference type="PANTHER" id="PTHR15711:SF62">
    <property type="entry name" value="GTPASE-ACTIVATING RAP_RAN-GAP DOMAIN-LIKE PROTEIN 3"/>
    <property type="match status" value="1"/>
</dbReference>
<dbReference type="InterPro" id="IPR000331">
    <property type="entry name" value="Rap/Ran_GAP_dom"/>
</dbReference>
<dbReference type="PANTHER" id="PTHR15711">
    <property type="entry name" value="RAP GTPASE-ACTIVATING PROTEIN"/>
    <property type="match status" value="1"/>
</dbReference>
<feature type="domain" description="Rap-GAP" evidence="5">
    <location>
        <begin position="255"/>
        <end position="472"/>
    </location>
</feature>
<dbReference type="InterPro" id="IPR001180">
    <property type="entry name" value="CNH_dom"/>
</dbReference>
<keyword evidence="1" id="KW-0343">GTPase activation</keyword>
<evidence type="ECO:0000256" key="3">
    <source>
        <dbReference type="ARBA" id="ARBA00069072"/>
    </source>
</evidence>
<dbReference type="InterPro" id="IPR050989">
    <property type="entry name" value="Rap1_Ran_GAP"/>
</dbReference>
<dbReference type="SMART" id="SM00036">
    <property type="entry name" value="CNH"/>
    <property type="match status" value="1"/>
</dbReference>
<sequence>MADENSLCPPNLSMMPRESRSMVEIQLIEESNDTDPFVEKPGLLRRAFSSIKKRRRREATRSVNIGADGKWLQVPPGQQRCTCFFEGGDEGSPASDLAARRGMFSRKHYGSVELLTSSESEGTIHTAAGRFRIETGEFEHDEFPSPLGSPVHVENPEYQTRWYFKYFLGKMHQNYVGLDADKEPFILSVVVTDANNHNVPQYRAILWRKQGARKICLPYDPTKPKTVKGILGHFDMPKVEKGPREIYNAEVQKELLVLEEQEGSVNFKFGVTYCIEGQISDDEMYGNEKGSSSFDKFIHLLGDRIKLKGWDRFKGGLDVKSNSTGDDSVYTVYEGHEIMFHVSSLLPYSTDNKQQVERKRHIGNDIVNIIYVEMNSDQQPSFRPSMMKTHFTHIYALVVYEKDTDKYRLNVYSAESVPLFGPPLPTPAVFADHAEFRDFLLVKCINGEKAALCTPVFAQKRVRTLDMLIRNTYDNHMVEVNKNTMLNRRAFSDVIPDYQHGSRRKEEARKLEFVRVGQALKLNIILKGDAPTSLITTGMLKREPWEPQCFYHSFPNEIICGDSWGDKLIIVTEVGTMVIEEGCIPRLIFDRTVSIKQIDVVEPHGLIIFRPEKGKDSKIHVFRLADFEGRTNSIVRTKLDSRDHKIERSKGCHLYALSRPGGSHLRMVIAIGKRLLVMSWKHSAAWSAWCVSNDTETVDGFQFLRELQSYETPELITLIDGPRGDNQICVGYKHQYDLINEKNGDTLHLHHVDASKVKLVSAIDIYEDSEAELLLCYNHVCHFQKLTEDNSNEFDFLWNSQPCSIVCAFPYILALTPDTMEIRLIINGSLVQTVTYPRLGLITSKCDIYFASTAMGYHSSDKCKEKESDNNTPPVSPGIGRVYNIFKIPITSLVGNLAPQDCTTPSPNPTPPLLAPVVPTEDDQPPVHPRSPRIKRSPLLRTRRLDSLSQMHVLDPKERHYSSGSDSGIVSHSPPPHSPMKVSISVDSEDSEFV</sequence>
<feature type="region of interest" description="Disordered" evidence="4">
    <location>
        <begin position="950"/>
        <end position="994"/>
    </location>
</feature>
<dbReference type="GO" id="GO:0005096">
    <property type="term" value="F:GTPase activator activity"/>
    <property type="evidence" value="ECO:0007669"/>
    <property type="project" value="UniProtKB-KW"/>
</dbReference>
<dbReference type="AlphaFoldDB" id="A0A1S3K598"/>
<dbReference type="InterPro" id="IPR035974">
    <property type="entry name" value="Rap/Ran-GAP_sf"/>
</dbReference>
<gene>
    <name evidence="8" type="primary">LOC106178946</name>
</gene>
<evidence type="ECO:0000313" key="8">
    <source>
        <dbReference type="RefSeq" id="XP_013417805.1"/>
    </source>
</evidence>
<dbReference type="PROSITE" id="PS50219">
    <property type="entry name" value="CNH"/>
    <property type="match status" value="1"/>
</dbReference>
<feature type="region of interest" description="Disordered" evidence="4">
    <location>
        <begin position="899"/>
        <end position="937"/>
    </location>
</feature>
<protein>
    <recommendedName>
        <fullName evidence="3">GTPase-activating Rap/Ran-GAP domain-like protein 3</fullName>
    </recommendedName>
</protein>
<dbReference type="SUPFAM" id="SSF111347">
    <property type="entry name" value="Rap/Ran-GAP"/>
    <property type="match status" value="1"/>
</dbReference>
<dbReference type="OrthoDB" id="2499658at2759"/>
<evidence type="ECO:0000256" key="2">
    <source>
        <dbReference type="ARBA" id="ARBA00060925"/>
    </source>
</evidence>
<evidence type="ECO:0000256" key="4">
    <source>
        <dbReference type="SAM" id="MobiDB-lite"/>
    </source>
</evidence>
<dbReference type="GO" id="GO:0051056">
    <property type="term" value="P:regulation of small GTPase mediated signal transduction"/>
    <property type="evidence" value="ECO:0007669"/>
    <property type="project" value="InterPro"/>
</dbReference>
<reference evidence="8" key="1">
    <citation type="submission" date="2025-08" db="UniProtKB">
        <authorList>
            <consortium name="RefSeq"/>
        </authorList>
    </citation>
    <scope>IDENTIFICATION</scope>
    <source>
        <tissue evidence="8">Gonads</tissue>
    </source>
</reference>
<evidence type="ECO:0000313" key="7">
    <source>
        <dbReference type="Proteomes" id="UP000085678"/>
    </source>
</evidence>
<dbReference type="STRING" id="7574.A0A1S3K598"/>
<organism evidence="7 8">
    <name type="scientific">Lingula anatina</name>
    <name type="common">Brachiopod</name>
    <name type="synonym">Lingula unguis</name>
    <dbReference type="NCBI Taxonomy" id="7574"/>
    <lineage>
        <taxon>Eukaryota</taxon>
        <taxon>Metazoa</taxon>
        <taxon>Spiralia</taxon>
        <taxon>Lophotrochozoa</taxon>
        <taxon>Brachiopoda</taxon>
        <taxon>Linguliformea</taxon>
        <taxon>Lingulata</taxon>
        <taxon>Lingulida</taxon>
        <taxon>Linguloidea</taxon>
        <taxon>Lingulidae</taxon>
        <taxon>Lingula</taxon>
    </lineage>
</organism>
<evidence type="ECO:0000256" key="1">
    <source>
        <dbReference type="ARBA" id="ARBA00022468"/>
    </source>
</evidence>
<dbReference type="PROSITE" id="PS50085">
    <property type="entry name" value="RAPGAP"/>
    <property type="match status" value="1"/>
</dbReference>
<dbReference type="KEGG" id="lak:106178946"/>
<comment type="similarity">
    <text evidence="2">Belongs to the GARNL3 family.</text>
</comment>
<keyword evidence="7" id="KW-1185">Reference proteome</keyword>
<proteinExistence type="inferred from homology"/>
<name>A0A1S3K598_LINAN</name>
<dbReference type="FunFam" id="3.40.50.11210:FF:000006">
    <property type="entry name" value="GTPase-activating Rap/Ran-GAP domain-like protein 3 isoform X1"/>
    <property type="match status" value="1"/>
</dbReference>
<dbReference type="Proteomes" id="UP000085678">
    <property type="component" value="Unplaced"/>
</dbReference>
<accession>A0A1S3K598</accession>
<feature type="compositionally biased region" description="Low complexity" evidence="4">
    <location>
        <begin position="962"/>
        <end position="972"/>
    </location>
</feature>
<evidence type="ECO:0000259" key="6">
    <source>
        <dbReference type="PROSITE" id="PS50219"/>
    </source>
</evidence>
<feature type="domain" description="CNH" evidence="6">
    <location>
        <begin position="555"/>
        <end position="849"/>
    </location>
</feature>
<dbReference type="InParanoid" id="A0A1S3K598"/>
<dbReference type="Gene3D" id="3.40.50.11210">
    <property type="entry name" value="Rap/Ran-GAP"/>
    <property type="match status" value="1"/>
</dbReference>
<evidence type="ECO:0000259" key="5">
    <source>
        <dbReference type="PROSITE" id="PS50085"/>
    </source>
</evidence>
<dbReference type="GeneID" id="106178946"/>